<keyword evidence="2" id="KW-1185">Reference proteome</keyword>
<name>A0A420I1Y0_9PEZI</name>
<reference evidence="1 2" key="1">
    <citation type="journal article" date="2018" name="BMC Genomics">
        <title>Comparative genome analyses reveal sequence features reflecting distinct modes of host-adaptation between dicot and monocot powdery mildew.</title>
        <authorList>
            <person name="Wu Y."/>
            <person name="Ma X."/>
            <person name="Pan Z."/>
            <person name="Kale S.D."/>
            <person name="Song Y."/>
            <person name="King H."/>
            <person name="Zhang Q."/>
            <person name="Presley C."/>
            <person name="Deng X."/>
            <person name="Wei C.I."/>
            <person name="Xiao S."/>
        </authorList>
    </citation>
    <scope>NUCLEOTIDE SEQUENCE [LARGE SCALE GENOMIC DNA]</scope>
    <source>
        <strain evidence="1">UMSG2</strain>
    </source>
</reference>
<gene>
    <name evidence="1" type="ORF">OnM2_024066</name>
</gene>
<evidence type="ECO:0000313" key="2">
    <source>
        <dbReference type="Proteomes" id="UP000286134"/>
    </source>
</evidence>
<proteinExistence type="predicted"/>
<evidence type="ECO:0000313" key="1">
    <source>
        <dbReference type="EMBL" id="RKF63657.1"/>
    </source>
</evidence>
<comment type="caution">
    <text evidence="1">The sequence shown here is derived from an EMBL/GenBank/DDBJ whole genome shotgun (WGS) entry which is preliminary data.</text>
</comment>
<organism evidence="1 2">
    <name type="scientific">Erysiphe neolycopersici</name>
    <dbReference type="NCBI Taxonomy" id="212602"/>
    <lineage>
        <taxon>Eukaryota</taxon>
        <taxon>Fungi</taxon>
        <taxon>Dikarya</taxon>
        <taxon>Ascomycota</taxon>
        <taxon>Pezizomycotina</taxon>
        <taxon>Leotiomycetes</taxon>
        <taxon>Erysiphales</taxon>
        <taxon>Erysiphaceae</taxon>
        <taxon>Erysiphe</taxon>
    </lineage>
</organism>
<sequence length="64" mass="7374">MDTREIQDIPPRRRMTDVNLLDIRGTIQVGIWKAPNVIGKKYKSSSMARIDRKFKTPNGFGELI</sequence>
<dbReference type="AlphaFoldDB" id="A0A420I1Y0"/>
<dbReference type="EMBL" id="MCFK01002430">
    <property type="protein sequence ID" value="RKF63657.1"/>
    <property type="molecule type" value="Genomic_DNA"/>
</dbReference>
<accession>A0A420I1Y0</accession>
<protein>
    <submittedName>
        <fullName evidence="1">Uncharacterized protein</fullName>
    </submittedName>
</protein>
<dbReference type="Proteomes" id="UP000286134">
    <property type="component" value="Unassembled WGS sequence"/>
</dbReference>